<dbReference type="Gene3D" id="3.40.50.720">
    <property type="entry name" value="NAD(P)-binding Rossmann-like Domain"/>
    <property type="match status" value="1"/>
</dbReference>
<feature type="region of interest" description="Disordered" evidence="2">
    <location>
        <begin position="400"/>
        <end position="423"/>
    </location>
</feature>
<dbReference type="Gene3D" id="3.30.360.10">
    <property type="entry name" value="Dihydrodipicolinate Reductase, domain 2"/>
    <property type="match status" value="1"/>
</dbReference>
<dbReference type="InterPro" id="IPR055170">
    <property type="entry name" value="GFO_IDH_MocA-like_dom"/>
</dbReference>
<evidence type="ECO:0000256" key="1">
    <source>
        <dbReference type="ARBA" id="ARBA00023002"/>
    </source>
</evidence>
<dbReference type="PANTHER" id="PTHR43818:SF11">
    <property type="entry name" value="BCDNA.GH03377"/>
    <property type="match status" value="1"/>
</dbReference>
<dbReference type="EMBL" id="JAMQGM010000031">
    <property type="protein sequence ID" value="MCM2578679.1"/>
    <property type="molecule type" value="Genomic_DNA"/>
</dbReference>
<dbReference type="InterPro" id="IPR050463">
    <property type="entry name" value="Gfo/Idh/MocA_oxidrdct_glycsds"/>
</dbReference>
<evidence type="ECO:0000313" key="5">
    <source>
        <dbReference type="EMBL" id="MCM2578679.1"/>
    </source>
</evidence>
<feature type="domain" description="Gfo/Idh/MocA-like oxidoreductase N-terminal" evidence="3">
    <location>
        <begin position="16"/>
        <end position="132"/>
    </location>
</feature>
<dbReference type="PANTHER" id="PTHR43818">
    <property type="entry name" value="BCDNA.GH03377"/>
    <property type="match status" value="1"/>
</dbReference>
<reference evidence="5" key="1">
    <citation type="journal article" date="2023" name="Int. J. Syst. Evol. Microbiol.">
        <title>Streptomyces meridianus sp. nov. isolated from brackish water of the Tagus estuary in Alcochete, Portugal.</title>
        <authorList>
            <person name="Santos J.D.N."/>
            <person name="Klimek D."/>
            <person name="Calusinska M."/>
            <person name="Lobo Da Cunha A."/>
            <person name="Catita J."/>
            <person name="Goncalves H."/>
            <person name="Gonzalez I."/>
            <person name="Reyes F."/>
            <person name="Lage O.M."/>
        </authorList>
    </citation>
    <scope>NUCLEOTIDE SEQUENCE</scope>
    <source>
        <strain evidence="5">MTZ3.1</strain>
    </source>
</reference>
<accession>A0ABT0X830</accession>
<organism evidence="5 6">
    <name type="scientific">Streptomyces meridianus</name>
    <dbReference type="NCBI Taxonomy" id="2938945"/>
    <lineage>
        <taxon>Bacteria</taxon>
        <taxon>Bacillati</taxon>
        <taxon>Actinomycetota</taxon>
        <taxon>Actinomycetes</taxon>
        <taxon>Kitasatosporales</taxon>
        <taxon>Streptomycetaceae</taxon>
        <taxon>Streptomyces</taxon>
    </lineage>
</organism>
<keyword evidence="6" id="KW-1185">Reference proteome</keyword>
<evidence type="ECO:0000259" key="4">
    <source>
        <dbReference type="Pfam" id="PF22725"/>
    </source>
</evidence>
<dbReference type="RefSeq" id="WP_251415581.1">
    <property type="nucleotide sequence ID" value="NZ_JAMQGM010000031.1"/>
</dbReference>
<protein>
    <submittedName>
        <fullName evidence="5">Gfo/Idh/MocA family oxidoreductase</fullName>
    </submittedName>
</protein>
<proteinExistence type="predicted"/>
<comment type="caution">
    <text evidence="5">The sequence shown here is derived from an EMBL/GenBank/DDBJ whole genome shotgun (WGS) entry which is preliminary data.</text>
</comment>
<dbReference type="Pfam" id="PF22725">
    <property type="entry name" value="GFO_IDH_MocA_C3"/>
    <property type="match status" value="1"/>
</dbReference>
<dbReference type="Proteomes" id="UP001167160">
    <property type="component" value="Unassembled WGS sequence"/>
</dbReference>
<feature type="domain" description="GFO/IDH/MocA-like oxidoreductase" evidence="4">
    <location>
        <begin position="165"/>
        <end position="252"/>
    </location>
</feature>
<name>A0ABT0X830_9ACTN</name>
<dbReference type="Pfam" id="PF01408">
    <property type="entry name" value="GFO_IDH_MocA"/>
    <property type="match status" value="1"/>
</dbReference>
<sequence length="423" mass="43733">MTASVPATGADGTLGLGLVGCGAFGAYVLDAVAGLPGLRVTAVADADPVRARTLADAHGSAVCSGPDDLLQRSDVHVVALATPPAGHADLAVAALRAGRHVFCEKPLATTAAEAARVRDEAERSSGVLVVDHVLRYNPLLRMLQRLGPGERGGEGLLDPLRRFAFENDASDEDLGPGHWFWDPEHSGGIFVEHGVHFFDAARALMGSEPETVQAMAVRRDGDGPEDIVVATAAHPGGAVATHTHSFTHAHRCERQLMRLDYGFAEARVTGWIPVHATLTAWTDDAGAARWEALPARSAELLAVPGMPLHGGERVTVTVHRNAGSAAAARGRGVSRSVPHRVDAVIDLGGEAMKPHVYAGSVRAAFADLLRCAVDGGTPVADARSGLAAVAVAEAATRAAATGRTEPVLIPGRGTAPRMPGAGT</sequence>
<evidence type="ECO:0000313" key="6">
    <source>
        <dbReference type="Proteomes" id="UP001167160"/>
    </source>
</evidence>
<evidence type="ECO:0000259" key="3">
    <source>
        <dbReference type="Pfam" id="PF01408"/>
    </source>
</evidence>
<dbReference type="SUPFAM" id="SSF51735">
    <property type="entry name" value="NAD(P)-binding Rossmann-fold domains"/>
    <property type="match status" value="1"/>
</dbReference>
<evidence type="ECO:0000256" key="2">
    <source>
        <dbReference type="SAM" id="MobiDB-lite"/>
    </source>
</evidence>
<dbReference type="InterPro" id="IPR036291">
    <property type="entry name" value="NAD(P)-bd_dom_sf"/>
</dbReference>
<gene>
    <name evidence="5" type="ORF">M1E25_15185</name>
</gene>
<dbReference type="SUPFAM" id="SSF55347">
    <property type="entry name" value="Glyceraldehyde-3-phosphate dehydrogenase-like, C-terminal domain"/>
    <property type="match status" value="1"/>
</dbReference>
<dbReference type="InterPro" id="IPR000683">
    <property type="entry name" value="Gfo/Idh/MocA-like_OxRdtase_N"/>
</dbReference>
<keyword evidence="1" id="KW-0560">Oxidoreductase</keyword>